<accession>A0ABT6AKE0</accession>
<dbReference type="RefSeq" id="WP_276264495.1">
    <property type="nucleotide sequence ID" value="NZ_JARJLM010000157.1"/>
</dbReference>
<evidence type="ECO:0000313" key="1">
    <source>
        <dbReference type="EMBL" id="MDF3833056.1"/>
    </source>
</evidence>
<protein>
    <submittedName>
        <fullName evidence="1">Uncharacterized protein</fullName>
    </submittedName>
</protein>
<comment type="caution">
    <text evidence="1">The sequence shown here is derived from an EMBL/GenBank/DDBJ whole genome shotgun (WGS) entry which is preliminary data.</text>
</comment>
<dbReference type="EMBL" id="JARJLM010000157">
    <property type="protein sequence ID" value="MDF3833056.1"/>
    <property type="molecule type" value="Genomic_DNA"/>
</dbReference>
<proteinExistence type="predicted"/>
<evidence type="ECO:0000313" key="2">
    <source>
        <dbReference type="Proteomes" id="UP001216674"/>
    </source>
</evidence>
<keyword evidence="2" id="KW-1185">Reference proteome</keyword>
<organism evidence="1 2">
    <name type="scientific">Cupriavidus basilensis</name>
    <dbReference type="NCBI Taxonomy" id="68895"/>
    <lineage>
        <taxon>Bacteria</taxon>
        <taxon>Pseudomonadati</taxon>
        <taxon>Pseudomonadota</taxon>
        <taxon>Betaproteobacteria</taxon>
        <taxon>Burkholderiales</taxon>
        <taxon>Burkholderiaceae</taxon>
        <taxon>Cupriavidus</taxon>
    </lineage>
</organism>
<name>A0ABT6AKE0_9BURK</name>
<gene>
    <name evidence="1" type="ORF">P3W85_08855</name>
</gene>
<dbReference type="Proteomes" id="UP001216674">
    <property type="component" value="Unassembled WGS sequence"/>
</dbReference>
<sequence length="141" mass="16121">MTLLVHRRNLVRKEVVRLARVNDTIRQAAERLNKRGFQTHLSVADAGETKLLLRRHRIEVRIEVNFVMCGTVQRDALSLAHAHRSVTCWLADLEIPVAGVLLRKQGLARRTEMPTPELHSKSAGLWQASERPWEWPSCCAN</sequence>
<reference evidence="1 2" key="1">
    <citation type="submission" date="2023-03" db="EMBL/GenBank/DDBJ databases">
        <title>Draft assemblies of triclosan tolerant bacteria isolated from returned activated sludge.</title>
        <authorList>
            <person name="Van Hamelsveld S."/>
        </authorList>
    </citation>
    <scope>NUCLEOTIDE SEQUENCE [LARGE SCALE GENOMIC DNA]</scope>
    <source>
        <strain evidence="1 2">GW210010_S58</strain>
    </source>
</reference>